<protein>
    <submittedName>
        <fullName evidence="2">Uncharacterized protein</fullName>
    </submittedName>
</protein>
<evidence type="ECO:0000256" key="1">
    <source>
        <dbReference type="SAM" id="Phobius"/>
    </source>
</evidence>
<feature type="transmembrane region" description="Helical" evidence="1">
    <location>
        <begin position="16"/>
        <end position="35"/>
    </location>
</feature>
<keyword evidence="1" id="KW-1133">Transmembrane helix</keyword>
<dbReference type="Proteomes" id="UP000176723">
    <property type="component" value="Unassembled WGS sequence"/>
</dbReference>
<evidence type="ECO:0000313" key="2">
    <source>
        <dbReference type="EMBL" id="OGY22418.1"/>
    </source>
</evidence>
<feature type="transmembrane region" description="Helical" evidence="1">
    <location>
        <begin position="85"/>
        <end position="103"/>
    </location>
</feature>
<accession>A0A1G1W425</accession>
<sequence>MSEATKFDISGMLRDTPILIFLFVGIVLTQSSMLFPQNLGRFQTVSGWPLTMYKAQYRLEGDIDTTGRIIRRVVPQDTELMVTRMISNILLWTLLLYGTWWIVEKSSLFRRSTQV</sequence>
<gene>
    <name evidence="2" type="ORF">A3A65_04665</name>
</gene>
<proteinExistence type="predicted"/>
<organism evidence="2 3">
    <name type="scientific">Candidatus Chisholmbacteria bacterium RIFCSPLOWO2_01_FULL_49_14</name>
    <dbReference type="NCBI Taxonomy" id="1797593"/>
    <lineage>
        <taxon>Bacteria</taxon>
        <taxon>Candidatus Chisholmiibacteriota</taxon>
    </lineage>
</organism>
<dbReference type="EMBL" id="MHCL01000003">
    <property type="protein sequence ID" value="OGY22418.1"/>
    <property type="molecule type" value="Genomic_DNA"/>
</dbReference>
<reference evidence="2 3" key="1">
    <citation type="journal article" date="2016" name="Nat. Commun.">
        <title>Thousands of microbial genomes shed light on interconnected biogeochemical processes in an aquifer system.</title>
        <authorList>
            <person name="Anantharaman K."/>
            <person name="Brown C.T."/>
            <person name="Hug L.A."/>
            <person name="Sharon I."/>
            <person name="Castelle C.J."/>
            <person name="Probst A.J."/>
            <person name="Thomas B.C."/>
            <person name="Singh A."/>
            <person name="Wilkins M.J."/>
            <person name="Karaoz U."/>
            <person name="Brodie E.L."/>
            <person name="Williams K.H."/>
            <person name="Hubbard S.S."/>
            <person name="Banfield J.F."/>
        </authorList>
    </citation>
    <scope>NUCLEOTIDE SEQUENCE [LARGE SCALE GENOMIC DNA]</scope>
</reference>
<dbReference type="STRING" id="1797593.A3A65_04665"/>
<evidence type="ECO:0000313" key="3">
    <source>
        <dbReference type="Proteomes" id="UP000176723"/>
    </source>
</evidence>
<keyword evidence="1" id="KW-0472">Membrane</keyword>
<keyword evidence="1" id="KW-0812">Transmembrane</keyword>
<name>A0A1G1W425_9BACT</name>
<dbReference type="AlphaFoldDB" id="A0A1G1W425"/>
<comment type="caution">
    <text evidence="2">The sequence shown here is derived from an EMBL/GenBank/DDBJ whole genome shotgun (WGS) entry which is preliminary data.</text>
</comment>